<comment type="subunit">
    <text evidence="6">Homohexameric ring arranged as a trimer of dimers.</text>
</comment>
<dbReference type="InterPro" id="IPR050080">
    <property type="entry name" value="RNase_PH"/>
</dbReference>
<keyword evidence="3 6" id="KW-0820">tRNA-binding</keyword>
<dbReference type="InterPro" id="IPR002381">
    <property type="entry name" value="RNase_PH_bac-type"/>
</dbReference>
<dbReference type="GO" id="GO:0000049">
    <property type="term" value="F:tRNA binding"/>
    <property type="evidence" value="ECO:0007669"/>
    <property type="project" value="UniProtKB-UniRule"/>
</dbReference>
<evidence type="ECO:0000256" key="5">
    <source>
        <dbReference type="ARBA" id="ARBA00022884"/>
    </source>
</evidence>
<organism evidence="9 10">
    <name type="scientific">Candidatus Omnitrophus magneticus</name>
    <dbReference type="NCBI Taxonomy" id="1609969"/>
    <lineage>
        <taxon>Bacteria</taxon>
        <taxon>Pseudomonadati</taxon>
        <taxon>Candidatus Omnitrophota</taxon>
        <taxon>Candidatus Omnitrophus</taxon>
    </lineage>
</organism>
<proteinExistence type="inferred from homology"/>
<evidence type="ECO:0000313" key="10">
    <source>
        <dbReference type="Proteomes" id="UP000033428"/>
    </source>
</evidence>
<dbReference type="PANTHER" id="PTHR11953:SF0">
    <property type="entry name" value="EXOSOME COMPLEX COMPONENT RRP41"/>
    <property type="match status" value="1"/>
</dbReference>
<dbReference type="Gene3D" id="3.30.230.70">
    <property type="entry name" value="GHMP Kinase, N-terminal domain"/>
    <property type="match status" value="1"/>
</dbReference>
<dbReference type="GO" id="GO:0016075">
    <property type="term" value="P:rRNA catabolic process"/>
    <property type="evidence" value="ECO:0007669"/>
    <property type="project" value="UniProtKB-UniRule"/>
</dbReference>
<evidence type="ECO:0000256" key="4">
    <source>
        <dbReference type="ARBA" id="ARBA00022694"/>
    </source>
</evidence>
<dbReference type="InterPro" id="IPR027408">
    <property type="entry name" value="PNPase/RNase_PH_dom_sf"/>
</dbReference>
<feature type="binding site" evidence="6">
    <location>
        <begin position="124"/>
        <end position="126"/>
    </location>
    <ligand>
        <name>phosphate</name>
        <dbReference type="ChEBI" id="CHEBI:43474"/>
        <note>substrate</note>
    </ligand>
</feature>
<feature type="domain" description="Exoribonuclease phosphorolytic" evidence="7">
    <location>
        <begin position="10"/>
        <end position="140"/>
    </location>
</feature>
<dbReference type="InterPro" id="IPR015847">
    <property type="entry name" value="ExoRNase_PH_dom2"/>
</dbReference>
<keyword evidence="4 6" id="KW-0819">tRNA processing</keyword>
<dbReference type="GO" id="GO:0009022">
    <property type="term" value="F:tRNA nucleotidyltransferase activity"/>
    <property type="evidence" value="ECO:0007669"/>
    <property type="project" value="UniProtKB-UniRule"/>
</dbReference>
<comment type="function">
    <text evidence="6">Phosphorolytic 3'-5' exoribonuclease that plays an important role in tRNA 3'-end maturation. Removes nucleotide residues following the 3'-CCA terminus of tRNAs; can also add nucleotides to the ends of RNA molecules by using nucleoside diphosphates as substrates, but this may not be physiologically important. Probably plays a role in initiation of 16S rRNA degradation (leading to ribosome degradation) during starvation.</text>
</comment>
<evidence type="ECO:0000256" key="3">
    <source>
        <dbReference type="ARBA" id="ARBA00022555"/>
    </source>
</evidence>
<dbReference type="PATRIC" id="fig|1609969.3.peg.1086"/>
<dbReference type="GO" id="GO:0000175">
    <property type="term" value="F:3'-5'-RNA exonuclease activity"/>
    <property type="evidence" value="ECO:0007669"/>
    <property type="project" value="UniProtKB-UniRule"/>
</dbReference>
<dbReference type="EMBL" id="JYNY01000221">
    <property type="protein sequence ID" value="KJJ85120.1"/>
    <property type="molecule type" value="Genomic_DNA"/>
</dbReference>
<dbReference type="Pfam" id="PF01138">
    <property type="entry name" value="RNase_PH"/>
    <property type="match status" value="1"/>
</dbReference>
<evidence type="ECO:0000256" key="1">
    <source>
        <dbReference type="ARBA" id="ARBA00006678"/>
    </source>
</evidence>
<dbReference type="Pfam" id="PF03725">
    <property type="entry name" value="RNase_PH_C"/>
    <property type="match status" value="1"/>
</dbReference>
<comment type="caution">
    <text evidence="9">The sequence shown here is derived from an EMBL/GenBank/DDBJ whole genome shotgun (WGS) entry which is preliminary data.</text>
</comment>
<evidence type="ECO:0000313" key="9">
    <source>
        <dbReference type="EMBL" id="KJJ85120.1"/>
    </source>
</evidence>
<dbReference type="NCBIfam" id="TIGR01966">
    <property type="entry name" value="RNasePH"/>
    <property type="match status" value="1"/>
</dbReference>
<dbReference type="SUPFAM" id="SSF55666">
    <property type="entry name" value="Ribonuclease PH domain 2-like"/>
    <property type="match status" value="1"/>
</dbReference>
<dbReference type="InterPro" id="IPR018336">
    <property type="entry name" value="RNase_PH_CS"/>
</dbReference>
<dbReference type="FunFam" id="3.30.230.70:FF:000003">
    <property type="entry name" value="Ribonuclease PH"/>
    <property type="match status" value="1"/>
</dbReference>
<dbReference type="Proteomes" id="UP000033428">
    <property type="component" value="Unassembled WGS sequence"/>
</dbReference>
<dbReference type="PROSITE" id="PS01277">
    <property type="entry name" value="RIBONUCLEASE_PH"/>
    <property type="match status" value="1"/>
</dbReference>
<keyword evidence="5" id="KW-0694">RNA-binding</keyword>
<reference evidence="9 10" key="1">
    <citation type="submission" date="2015-02" db="EMBL/GenBank/DDBJ databases">
        <title>Single-cell genomics of uncultivated deep-branching MTB reveals a conserved set of magnetosome genes.</title>
        <authorList>
            <person name="Kolinko S."/>
            <person name="Richter M."/>
            <person name="Glockner F.O."/>
            <person name="Brachmann A."/>
            <person name="Schuler D."/>
        </authorList>
    </citation>
    <scope>NUCLEOTIDE SEQUENCE [LARGE SCALE GENOMIC DNA]</scope>
    <source>
        <strain evidence="9">SKK-01</strain>
    </source>
</reference>
<name>A0A0F0CUK3_9BACT</name>
<dbReference type="PANTHER" id="PTHR11953">
    <property type="entry name" value="EXOSOME COMPLEX COMPONENT"/>
    <property type="match status" value="1"/>
</dbReference>
<dbReference type="EC" id="2.7.7.56" evidence="6"/>
<comment type="catalytic activity">
    <reaction evidence="6">
        <text>tRNA(n+1) + phosphate = tRNA(n) + a ribonucleoside 5'-diphosphate</text>
        <dbReference type="Rhea" id="RHEA:10628"/>
        <dbReference type="Rhea" id="RHEA-COMP:17343"/>
        <dbReference type="Rhea" id="RHEA-COMP:17344"/>
        <dbReference type="ChEBI" id="CHEBI:43474"/>
        <dbReference type="ChEBI" id="CHEBI:57930"/>
        <dbReference type="ChEBI" id="CHEBI:173114"/>
        <dbReference type="EC" id="2.7.7.56"/>
    </reaction>
</comment>
<dbReference type="SUPFAM" id="SSF54211">
    <property type="entry name" value="Ribosomal protein S5 domain 2-like"/>
    <property type="match status" value="1"/>
</dbReference>
<keyword evidence="10" id="KW-1185">Reference proteome</keyword>
<evidence type="ECO:0000259" key="8">
    <source>
        <dbReference type="Pfam" id="PF03725"/>
    </source>
</evidence>
<dbReference type="GO" id="GO:0008033">
    <property type="term" value="P:tRNA processing"/>
    <property type="evidence" value="ECO:0007669"/>
    <property type="project" value="UniProtKB-UniRule"/>
</dbReference>
<feature type="domain" description="Exoribonuclease phosphorolytic" evidence="8">
    <location>
        <begin position="158"/>
        <end position="223"/>
    </location>
</feature>
<comment type="similarity">
    <text evidence="1 6">Belongs to the RNase PH family.</text>
</comment>
<dbReference type="InterPro" id="IPR020568">
    <property type="entry name" value="Ribosomal_Su5_D2-typ_SF"/>
</dbReference>
<sequence>MRSDGRLFNELRKITVTPNYLKHAEGSCLIEFGDTKVLCSASVDNVVPQFLKGQGKGWVSSEYGMIPRSCLVRVPREATKGQKTGRTHEIQRLIGRSMRMACDVDALGERTIWLDCDVIQADGGTRCASITGSFIALMLALEKMRKDKILKTIPFKSFISAVSVGMVDGEPRLDLSYEEDSKAEVDFNVVMSDAKKFVEIQGTSEAEPFSRQDMDAMLDLARRGIEELIKIQEGILGGVIK</sequence>
<keyword evidence="2 6" id="KW-0698">rRNA processing</keyword>
<feature type="binding site" evidence="6">
    <location>
        <position position="86"/>
    </location>
    <ligand>
        <name>phosphate</name>
        <dbReference type="ChEBI" id="CHEBI:43474"/>
        <note>substrate</note>
    </ligand>
</feature>
<protein>
    <recommendedName>
        <fullName evidence="6">Ribonuclease PH</fullName>
        <shortName evidence="6">RNase PH</shortName>
        <ecNumber evidence="6">2.7.7.56</ecNumber>
    </recommendedName>
    <alternativeName>
        <fullName evidence="6">tRNA nucleotidyltransferase</fullName>
    </alternativeName>
</protein>
<evidence type="ECO:0000256" key="6">
    <source>
        <dbReference type="HAMAP-Rule" id="MF_00564"/>
    </source>
</evidence>
<dbReference type="GO" id="GO:0031125">
    <property type="term" value="P:rRNA 3'-end processing"/>
    <property type="evidence" value="ECO:0007669"/>
    <property type="project" value="UniProtKB-ARBA"/>
</dbReference>
<dbReference type="CDD" id="cd11362">
    <property type="entry name" value="RNase_PH_bact"/>
    <property type="match status" value="1"/>
</dbReference>
<accession>A0A0F0CUK3</accession>
<dbReference type="InterPro" id="IPR001247">
    <property type="entry name" value="ExoRNase_PH_dom1"/>
</dbReference>
<dbReference type="InterPro" id="IPR036345">
    <property type="entry name" value="ExoRNase_PH_dom2_sf"/>
</dbReference>
<dbReference type="AlphaFoldDB" id="A0A0F0CUK3"/>
<gene>
    <name evidence="6" type="primary">rph</name>
    <name evidence="9" type="ORF">OMAG_001012</name>
</gene>
<evidence type="ECO:0000259" key="7">
    <source>
        <dbReference type="Pfam" id="PF01138"/>
    </source>
</evidence>
<evidence type="ECO:0000256" key="2">
    <source>
        <dbReference type="ARBA" id="ARBA00022552"/>
    </source>
</evidence>
<keyword evidence="6 9" id="KW-0548">Nucleotidyltransferase</keyword>
<dbReference type="HAMAP" id="MF_00564">
    <property type="entry name" value="RNase_PH"/>
    <property type="match status" value="1"/>
</dbReference>
<keyword evidence="6 9" id="KW-0808">Transferase</keyword>